<dbReference type="Gene3D" id="2.170.120.20">
    <property type="entry name" value="Ribosomal protein L25, beta domain"/>
    <property type="match status" value="1"/>
</dbReference>
<dbReference type="InterPro" id="IPR001021">
    <property type="entry name" value="Ribosomal_bL25_long"/>
</dbReference>
<evidence type="ECO:0000256" key="1">
    <source>
        <dbReference type="ARBA" id="ARBA00022730"/>
    </source>
</evidence>
<proteinExistence type="inferred from homology"/>
<dbReference type="GO" id="GO:0022625">
    <property type="term" value="C:cytosolic large ribosomal subunit"/>
    <property type="evidence" value="ECO:0007669"/>
    <property type="project" value="TreeGrafter"/>
</dbReference>
<keyword evidence="4" id="KW-0687">Ribonucleoprotein</keyword>
<keyword evidence="1" id="KW-0699">rRNA-binding</keyword>
<evidence type="ECO:0000259" key="5">
    <source>
        <dbReference type="Pfam" id="PF01386"/>
    </source>
</evidence>
<dbReference type="Pfam" id="PF01386">
    <property type="entry name" value="Ribosomal_L25p"/>
    <property type="match status" value="1"/>
</dbReference>
<comment type="caution">
    <text evidence="7">The sequence shown here is derived from an EMBL/GenBank/DDBJ whole genome shotgun (WGS) entry which is preliminary data.</text>
</comment>
<keyword evidence="2" id="KW-0694">RNA-binding</keyword>
<dbReference type="Gene3D" id="2.40.240.10">
    <property type="entry name" value="Ribosomal Protein L25, Chain P"/>
    <property type="match status" value="1"/>
</dbReference>
<dbReference type="PANTHER" id="PTHR33284">
    <property type="entry name" value="RIBOSOMAL PROTEIN L25/GLN-TRNA SYNTHETASE, ANTI-CODON-BINDING DOMAIN-CONTAINING PROTEIN"/>
    <property type="match status" value="1"/>
</dbReference>
<evidence type="ECO:0000256" key="4">
    <source>
        <dbReference type="ARBA" id="ARBA00023274"/>
    </source>
</evidence>
<feature type="domain" description="Large ribosomal subunit protein bL25 beta" evidence="6">
    <location>
        <begin position="101"/>
        <end position="182"/>
    </location>
</feature>
<accession>A0A5J4L8T5</accession>
<dbReference type="InterPro" id="IPR020056">
    <property type="entry name" value="Rbsml_bL25/Gln-tRNA_synth_N"/>
</dbReference>
<feature type="domain" description="Large ribosomal subunit protein bL25 L25" evidence="5">
    <location>
        <begin position="6"/>
        <end position="92"/>
    </location>
</feature>
<organism evidence="7">
    <name type="scientific">hot springs metagenome</name>
    <dbReference type="NCBI Taxonomy" id="433727"/>
    <lineage>
        <taxon>unclassified sequences</taxon>
        <taxon>metagenomes</taxon>
        <taxon>ecological metagenomes</taxon>
    </lineage>
</organism>
<dbReference type="CDD" id="cd00495">
    <property type="entry name" value="Ribosomal_L25_TL5_CTC"/>
    <property type="match status" value="1"/>
</dbReference>
<dbReference type="GO" id="GO:0008097">
    <property type="term" value="F:5S rRNA binding"/>
    <property type="evidence" value="ECO:0007669"/>
    <property type="project" value="InterPro"/>
</dbReference>
<protein>
    <submittedName>
        <fullName evidence="7">50S ribosomal protein L25</fullName>
    </submittedName>
</protein>
<dbReference type="PANTHER" id="PTHR33284:SF1">
    <property type="entry name" value="RIBOSOMAL PROTEIN L25_GLN-TRNA SYNTHETASE, ANTI-CODON-BINDING DOMAIN-CONTAINING PROTEIN"/>
    <property type="match status" value="1"/>
</dbReference>
<evidence type="ECO:0000256" key="3">
    <source>
        <dbReference type="ARBA" id="ARBA00022980"/>
    </source>
</evidence>
<dbReference type="HAMAP" id="MF_01334">
    <property type="entry name" value="Ribosomal_bL25_CTC"/>
    <property type="match status" value="1"/>
</dbReference>
<dbReference type="GO" id="GO:0003735">
    <property type="term" value="F:structural constituent of ribosome"/>
    <property type="evidence" value="ECO:0007669"/>
    <property type="project" value="InterPro"/>
</dbReference>
<sequence>MERVTLSVGKREMLGKGGARSLRRNGIIPAILYKGGSSLPVQISGRELSQFISKTAGEQVIVDLQFPDGTKQAIVKDYQVDPVMGNLLHVDFQEVSATEAIRVTVHVVIKGEAIGVKRDKGVLQYGLREIEIECLPDKIPGHIDVDVSNLGIGQSIHVRDLKLPGDIKVLTDPDEVLATVIAVKEEVAAAAVPAEAVEPEVIKKGKKEEEK</sequence>
<dbReference type="InterPro" id="IPR011035">
    <property type="entry name" value="Ribosomal_bL25/Gln-tRNA_synth"/>
</dbReference>
<dbReference type="SUPFAM" id="SSF50715">
    <property type="entry name" value="Ribosomal protein L25-like"/>
    <property type="match status" value="1"/>
</dbReference>
<dbReference type="InterPro" id="IPR029751">
    <property type="entry name" value="Ribosomal_L25_dom"/>
</dbReference>
<dbReference type="NCBIfam" id="TIGR00731">
    <property type="entry name" value="bL25_bact_ctc"/>
    <property type="match status" value="1"/>
</dbReference>
<dbReference type="Pfam" id="PF14693">
    <property type="entry name" value="Ribosomal_TL5_C"/>
    <property type="match status" value="1"/>
</dbReference>
<dbReference type="AlphaFoldDB" id="A0A5J4L8T5"/>
<name>A0A5J4L8T5_9ZZZZ</name>
<dbReference type="GO" id="GO:0006412">
    <property type="term" value="P:translation"/>
    <property type="evidence" value="ECO:0007669"/>
    <property type="project" value="InterPro"/>
</dbReference>
<gene>
    <name evidence="7" type="ORF">A45J_2313</name>
</gene>
<dbReference type="EMBL" id="BLAB01000001">
    <property type="protein sequence ID" value="GER94549.1"/>
    <property type="molecule type" value="Genomic_DNA"/>
</dbReference>
<evidence type="ECO:0000256" key="2">
    <source>
        <dbReference type="ARBA" id="ARBA00022884"/>
    </source>
</evidence>
<dbReference type="InterPro" id="IPR020930">
    <property type="entry name" value="Ribosomal_uL5_bac-type"/>
</dbReference>
<keyword evidence="3 7" id="KW-0689">Ribosomal protein</keyword>
<reference evidence="7" key="1">
    <citation type="submission" date="2019-10" db="EMBL/GenBank/DDBJ databases">
        <title>Metagenomic sequencing of thiosulfate-disproportionating enrichment culture.</title>
        <authorList>
            <person name="Umezawa K."/>
            <person name="Kojima H."/>
            <person name="Fukui M."/>
        </authorList>
    </citation>
    <scope>NUCLEOTIDE SEQUENCE</scope>
    <source>
        <strain evidence="7">45J</strain>
    </source>
</reference>
<dbReference type="InterPro" id="IPR020057">
    <property type="entry name" value="Ribosomal_bL25_b-dom"/>
</dbReference>
<evidence type="ECO:0000313" key="7">
    <source>
        <dbReference type="EMBL" id="GER94549.1"/>
    </source>
</evidence>
<evidence type="ECO:0000259" key="6">
    <source>
        <dbReference type="Pfam" id="PF14693"/>
    </source>
</evidence>
<dbReference type="InterPro" id="IPR037121">
    <property type="entry name" value="Ribosomal_bL25_C"/>
</dbReference>